<evidence type="ECO:0000256" key="1">
    <source>
        <dbReference type="ARBA" id="ARBA00006484"/>
    </source>
</evidence>
<keyword evidence="2" id="KW-0560">Oxidoreductase</keyword>
<organism evidence="3 4">
    <name type="scientific">Prosthecochloris vibrioformis</name>
    <name type="common">Chlorobium vibrioforme</name>
    <dbReference type="NCBI Taxonomy" id="1098"/>
    <lineage>
        <taxon>Bacteria</taxon>
        <taxon>Pseudomonadati</taxon>
        <taxon>Chlorobiota</taxon>
        <taxon>Chlorobiia</taxon>
        <taxon>Chlorobiales</taxon>
        <taxon>Chlorobiaceae</taxon>
        <taxon>Prosthecochloris</taxon>
    </lineage>
</organism>
<dbReference type="Gene3D" id="3.40.50.720">
    <property type="entry name" value="NAD(P)-binding Rossmann-like Domain"/>
    <property type="match status" value="1"/>
</dbReference>
<comment type="caution">
    <text evidence="3">The sequence shown here is derived from an EMBL/GenBank/DDBJ whole genome shotgun (WGS) entry which is preliminary data.</text>
</comment>
<proteinExistence type="inferred from homology"/>
<dbReference type="Pfam" id="PF13561">
    <property type="entry name" value="adh_short_C2"/>
    <property type="match status" value="1"/>
</dbReference>
<dbReference type="PROSITE" id="PS00061">
    <property type="entry name" value="ADH_SHORT"/>
    <property type="match status" value="1"/>
</dbReference>
<reference evidence="3 4" key="1">
    <citation type="submission" date="2019-05" db="EMBL/GenBank/DDBJ databases">
        <title>Draft Whole-Genome sequence of the green sulfur bacterium Prosthecochloris vibrioformis DSM 260.</title>
        <authorList>
            <person name="Meyer T.E."/>
            <person name="Kyndt J.A."/>
        </authorList>
    </citation>
    <scope>NUCLEOTIDE SEQUENCE [LARGE SCALE GENOMIC DNA]</scope>
    <source>
        <strain evidence="3 4">DSM 260</strain>
    </source>
</reference>
<dbReference type="InterPro" id="IPR036291">
    <property type="entry name" value="NAD(P)-bd_dom_sf"/>
</dbReference>
<dbReference type="Proteomes" id="UP000309544">
    <property type="component" value="Unassembled WGS sequence"/>
</dbReference>
<dbReference type="InterPro" id="IPR020904">
    <property type="entry name" value="Sc_DH/Rdtase_CS"/>
</dbReference>
<keyword evidence="4" id="KW-1185">Reference proteome</keyword>
<protein>
    <submittedName>
        <fullName evidence="3">SDR family oxidoreductase</fullName>
    </submittedName>
</protein>
<sequence>MTQQPRKVCFMTGGSGRLASQVACGLAQEGYDIFFTWHQSKARAEATLDELRHHAFGSAMTQCDIASVADIRRAFTEFREHFGRLDLLITAASNFFGTSLGEISEKEWDQLTDTNLKGTFFTMQEGMNLMKEQPFVSRIITITDISANLTWTGFAPYTASKAGVQHLTRIFAKACAPTILVNSIAPGTFTMNPDWNNEQDLEEELRHKIPLKRLGEPAELLSAIRFLAENSYMTGQVINIDGGRLLY</sequence>
<dbReference type="RefSeq" id="WP_139626577.1">
    <property type="nucleotide sequence ID" value="NZ_VDCI01000004.1"/>
</dbReference>
<dbReference type="PANTHER" id="PTHR43639:SF1">
    <property type="entry name" value="SHORT-CHAIN DEHYDROGENASE_REDUCTASE FAMILY PROTEIN"/>
    <property type="match status" value="1"/>
</dbReference>
<name>A0A5C4S098_PROVB</name>
<comment type="similarity">
    <text evidence="1">Belongs to the short-chain dehydrogenases/reductases (SDR) family.</text>
</comment>
<dbReference type="InterPro" id="IPR002347">
    <property type="entry name" value="SDR_fam"/>
</dbReference>
<dbReference type="PRINTS" id="PR00081">
    <property type="entry name" value="GDHRDH"/>
</dbReference>
<accession>A0A5C4S098</accession>
<evidence type="ECO:0000256" key="2">
    <source>
        <dbReference type="ARBA" id="ARBA00023002"/>
    </source>
</evidence>
<gene>
    <name evidence="3" type="ORF">FGF68_06270</name>
</gene>
<dbReference type="PANTHER" id="PTHR43639">
    <property type="entry name" value="OXIDOREDUCTASE, SHORT-CHAIN DEHYDROGENASE/REDUCTASE FAMILY (AFU_ORTHOLOGUE AFUA_5G02870)"/>
    <property type="match status" value="1"/>
</dbReference>
<evidence type="ECO:0000313" key="4">
    <source>
        <dbReference type="Proteomes" id="UP000309544"/>
    </source>
</evidence>
<dbReference type="AlphaFoldDB" id="A0A5C4S098"/>
<dbReference type="CDD" id="cd05233">
    <property type="entry name" value="SDR_c"/>
    <property type="match status" value="1"/>
</dbReference>
<dbReference type="EMBL" id="VDCI01000004">
    <property type="protein sequence ID" value="TNJ36665.1"/>
    <property type="molecule type" value="Genomic_DNA"/>
</dbReference>
<dbReference type="GO" id="GO:0016491">
    <property type="term" value="F:oxidoreductase activity"/>
    <property type="evidence" value="ECO:0007669"/>
    <property type="project" value="UniProtKB-KW"/>
</dbReference>
<dbReference type="SUPFAM" id="SSF51735">
    <property type="entry name" value="NAD(P)-binding Rossmann-fold domains"/>
    <property type="match status" value="1"/>
</dbReference>
<evidence type="ECO:0000313" key="3">
    <source>
        <dbReference type="EMBL" id="TNJ36665.1"/>
    </source>
</evidence>